<reference evidence="2 3" key="1">
    <citation type="submission" date="2015-01" db="EMBL/GenBank/DDBJ databases">
        <title>The Genome Sequence of Ochroconis gallopava CBS43764.</title>
        <authorList>
            <consortium name="The Broad Institute Genomics Platform"/>
            <person name="Cuomo C."/>
            <person name="de Hoog S."/>
            <person name="Gorbushina A."/>
            <person name="Stielow B."/>
            <person name="Teixiera M."/>
            <person name="Abouelleil A."/>
            <person name="Chapman S.B."/>
            <person name="Priest M."/>
            <person name="Young S.K."/>
            <person name="Wortman J."/>
            <person name="Nusbaum C."/>
            <person name="Birren B."/>
        </authorList>
    </citation>
    <scope>NUCLEOTIDE SEQUENCE [LARGE SCALE GENOMIC DNA]</scope>
    <source>
        <strain evidence="2 3">CBS 43764</strain>
    </source>
</reference>
<feature type="region of interest" description="Disordered" evidence="1">
    <location>
        <begin position="1161"/>
        <end position="1184"/>
    </location>
</feature>
<sequence length="1184" mass="131053">MAAELCCTAPRSMTPPEPTIKRRLRLANTHISAGPTDGTDSHHMTARSENLREIQRLFEANTINALALPPGPISNDLSTFGPKHSKLKSFFRRHLSLSLSKPVIERGGPKKNRDIKNEIRTNLLTDRGPDSGGYDSDAAVLENADEPPTPEKDRNAGAPQARSETRHHTVEHCEPNVNRRSLPMPLALPQLSFNSQGLRRSRSMTSIPSLRGTPEQIPMRLPSFSSEKETSHTWKRGVMQSLNIDSPSIPQLVSTPVRQSGQSELDHATSPMRETILATDSRLLTVQESSTFSHPPSESGSLPLTGTRPSEDCYSHADTKTSFERRLASRYGSCSSSSGARPHFFMRPERRPNRSSAVSLHLYSMGISQHLRSTSSFSISEGRNDAVSNPLSTTPFRSLTPPKKRNKSSPSYESEELPPLPPSGERDTGSSTYSSKSRISKRSDVLIRTIEYDEGPNDRARTPHSTDLPTAAMPKSDLNKHSSSQAYKPGLPNNPSISNLSEMSTKSSKVSRFREDFEIGDKKRSKKRASIVNLFNQLTTNPLQRRKNGSVESLDGPLDEPMRLQQAMALSERNDAAGLLAKAIRDKQVEKSALYLSDNKQAAQYEVFRQRSSSFGRPKGEPHNDENQSVDADQSHVSREWHHRSNHGTLQDPDAPTPNSYAPSLGPTLLNQCTRRLTSDFITPVFSHLEDLTVEQQRSQIQKKSSKNIDPTSVDNVEHESNLQLNGVHASLKISGLAIASGRAESIYTSISNDQIVDLDDPNLDLGPWSRYPSHTRDQRTGSAGIKDHVKTRDFAYNVNPLNINNDPSGNDCDSSRLKKRGKNKRRAGTLPKSKSMIISKGLRNYAKMFTRSSSTEFFHYGKGHRSSISTGGHLEYPELEILPPVFAPIPIIPDRRSEEEEAEEKDGEDSGLAPGKDEIEMKQTRLRRADHDQSLSDFTMIGPSRLDGPTDAKETDATARELGETCPIASSPALVSRLTAEDGTVATSALTYARDYESCVRLPPSTSHSTTSCQFKLLQDGDFHCHSNLDFSNSPDEYLIDKMLALQPASVHLSPLPSPLDSPLLAPKQSMSESANQRKYEHRMQSKSISSVTSLRASSMDLLKTLKEAEERERKRTLEDLLSKTSDSFSNDRKASADMNTRSAITERAHLTASEYDVPGVLGSKHQTWPEANRGKSTTIEAR</sequence>
<feature type="compositionally biased region" description="Polar residues" evidence="1">
    <location>
        <begin position="802"/>
        <end position="813"/>
    </location>
</feature>
<feature type="compositionally biased region" description="Basic and acidic residues" evidence="1">
    <location>
        <begin position="103"/>
        <end position="119"/>
    </location>
</feature>
<feature type="region of interest" description="Disordered" evidence="1">
    <location>
        <begin position="102"/>
        <end position="174"/>
    </location>
</feature>
<feature type="region of interest" description="Disordered" evidence="1">
    <location>
        <begin position="1061"/>
        <end position="1094"/>
    </location>
</feature>
<feature type="region of interest" description="Disordered" evidence="1">
    <location>
        <begin position="612"/>
        <end position="666"/>
    </location>
</feature>
<dbReference type="EMBL" id="KN847538">
    <property type="protein sequence ID" value="KIW05100.1"/>
    <property type="molecule type" value="Genomic_DNA"/>
</dbReference>
<keyword evidence="3" id="KW-1185">Reference proteome</keyword>
<feature type="compositionally biased region" description="Acidic residues" evidence="1">
    <location>
        <begin position="900"/>
        <end position="910"/>
    </location>
</feature>
<feature type="compositionally biased region" description="Polar residues" evidence="1">
    <location>
        <begin position="380"/>
        <end position="397"/>
    </location>
</feature>
<feature type="compositionally biased region" description="Polar residues" evidence="1">
    <location>
        <begin position="493"/>
        <end position="507"/>
    </location>
</feature>
<name>A0A0D2AF50_9PEZI</name>
<feature type="compositionally biased region" description="Basic residues" evidence="1">
    <location>
        <begin position="818"/>
        <end position="828"/>
    </location>
</feature>
<gene>
    <name evidence="2" type="ORF">PV09_03657</name>
</gene>
<accession>A0A0D2AF50</accession>
<feature type="compositionally biased region" description="Polar residues" evidence="1">
    <location>
        <begin position="288"/>
        <end position="308"/>
    </location>
</feature>
<feature type="region of interest" description="Disordered" evidence="1">
    <location>
        <begin position="330"/>
        <end position="352"/>
    </location>
</feature>
<proteinExistence type="predicted"/>
<feature type="region of interest" description="Disordered" evidence="1">
    <location>
        <begin position="288"/>
        <end position="315"/>
    </location>
</feature>
<evidence type="ECO:0000313" key="3">
    <source>
        <dbReference type="Proteomes" id="UP000053259"/>
    </source>
</evidence>
<dbReference type="OrthoDB" id="3437384at2759"/>
<dbReference type="InParanoid" id="A0A0D2AF50"/>
<dbReference type="VEuPathDB" id="FungiDB:PV09_03657"/>
<feature type="region of interest" description="Disordered" evidence="1">
    <location>
        <begin position="802"/>
        <end position="833"/>
    </location>
</feature>
<dbReference type="HOGENOM" id="CLU_003806_0_0_1"/>
<feature type="region of interest" description="Disordered" evidence="1">
    <location>
        <begin position="897"/>
        <end position="919"/>
    </location>
</feature>
<feature type="region of interest" description="Disordered" evidence="1">
    <location>
        <begin position="380"/>
        <end position="507"/>
    </location>
</feature>
<dbReference type="AlphaFoldDB" id="A0A0D2AF50"/>
<organism evidence="2 3">
    <name type="scientific">Verruconis gallopava</name>
    <dbReference type="NCBI Taxonomy" id="253628"/>
    <lineage>
        <taxon>Eukaryota</taxon>
        <taxon>Fungi</taxon>
        <taxon>Dikarya</taxon>
        <taxon>Ascomycota</taxon>
        <taxon>Pezizomycotina</taxon>
        <taxon>Dothideomycetes</taxon>
        <taxon>Pleosporomycetidae</taxon>
        <taxon>Venturiales</taxon>
        <taxon>Sympoventuriaceae</taxon>
        <taxon>Verruconis</taxon>
    </lineage>
</organism>
<evidence type="ECO:0000256" key="1">
    <source>
        <dbReference type="SAM" id="MobiDB-lite"/>
    </source>
</evidence>
<evidence type="ECO:0000313" key="2">
    <source>
        <dbReference type="EMBL" id="KIW05100.1"/>
    </source>
</evidence>
<dbReference type="GeneID" id="27311630"/>
<dbReference type="Proteomes" id="UP000053259">
    <property type="component" value="Unassembled WGS sequence"/>
</dbReference>
<feature type="compositionally biased region" description="Basic and acidic residues" evidence="1">
    <location>
        <begin position="163"/>
        <end position="174"/>
    </location>
</feature>
<dbReference type="RefSeq" id="XP_016214969.1">
    <property type="nucleotide sequence ID" value="XM_016356880.1"/>
</dbReference>
<protein>
    <submittedName>
        <fullName evidence="2">Uncharacterized protein</fullName>
    </submittedName>
</protein>
<feature type="compositionally biased region" description="Low complexity" evidence="1">
    <location>
        <begin position="330"/>
        <end position="341"/>
    </location>
</feature>